<dbReference type="PANTHER" id="PTHR43391">
    <property type="entry name" value="RETINOL DEHYDROGENASE-RELATED"/>
    <property type="match status" value="1"/>
</dbReference>
<dbReference type="InterPro" id="IPR002347">
    <property type="entry name" value="SDR_fam"/>
</dbReference>
<dbReference type="Pfam" id="PF00106">
    <property type="entry name" value="adh_short"/>
    <property type="match status" value="1"/>
</dbReference>
<dbReference type="PANTHER" id="PTHR43391:SF14">
    <property type="entry name" value="DEHYDROGENASE_REDUCTASE SDR FAMILY PROTEIN 7-LIKE"/>
    <property type="match status" value="1"/>
</dbReference>
<comment type="caution">
    <text evidence="5">The sequence shown here is derived from an EMBL/GenBank/DDBJ whole genome shotgun (WGS) entry which is preliminary data.</text>
</comment>
<name>A0ABW1VPP0_9GAMM</name>
<keyword evidence="3 5" id="KW-0560">Oxidoreductase</keyword>
<comment type="similarity">
    <text evidence="1 4">Belongs to the short-chain dehydrogenases/reductases (SDR) family.</text>
</comment>
<sequence length="275" mass="30493">MNESKYIVITGGAKGVGMVYASHLAKDPENIIIVTGRSKTPPDSIIHRLNSKFHYRSLDVSIESQIIPFFSEIIESFGRIDILINNAGIWGPVGKFNTNDLSEWFDTIKVNLTGAVSCTHAAMQYMVPQKSGIIINMASNAGAHRWPNCSAYSVSKAAIMKLTENLAIESKKDNISHYAFHPGLIHSTGMAMALTENPPEEYCAVKSALDWILKEKDLGNTVSAEDSIPHIEKLCSGHYKQLSGLYLNVKDNLDEILDNIRDVRRHNSYQLKVTS</sequence>
<reference evidence="6" key="1">
    <citation type="journal article" date="2019" name="Int. J. Syst. Evol. Microbiol.">
        <title>The Global Catalogue of Microorganisms (GCM) 10K type strain sequencing project: providing services to taxonomists for standard genome sequencing and annotation.</title>
        <authorList>
            <consortium name="The Broad Institute Genomics Platform"/>
            <consortium name="The Broad Institute Genome Sequencing Center for Infectious Disease"/>
            <person name="Wu L."/>
            <person name="Ma J."/>
        </authorList>
    </citation>
    <scope>NUCLEOTIDE SEQUENCE [LARGE SCALE GENOMIC DNA]</scope>
    <source>
        <strain evidence="6">CGMCC 4.1530</strain>
    </source>
</reference>
<dbReference type="EMBL" id="JBHSUC010000005">
    <property type="protein sequence ID" value="MFC6361758.1"/>
    <property type="molecule type" value="Genomic_DNA"/>
</dbReference>
<evidence type="ECO:0000256" key="4">
    <source>
        <dbReference type="RuleBase" id="RU000363"/>
    </source>
</evidence>
<dbReference type="InterPro" id="IPR036291">
    <property type="entry name" value="NAD(P)-bd_dom_sf"/>
</dbReference>
<dbReference type="PRINTS" id="PR00081">
    <property type="entry name" value="GDHRDH"/>
</dbReference>
<dbReference type="PRINTS" id="PR00080">
    <property type="entry name" value="SDRFAMILY"/>
</dbReference>
<protein>
    <submittedName>
        <fullName evidence="5">SDR family oxidoreductase</fullName>
        <ecNumber evidence="5">1.1.1.-</ecNumber>
    </submittedName>
</protein>
<evidence type="ECO:0000313" key="5">
    <source>
        <dbReference type="EMBL" id="MFC6361758.1"/>
    </source>
</evidence>
<dbReference type="CDD" id="cd05233">
    <property type="entry name" value="SDR_c"/>
    <property type="match status" value="1"/>
</dbReference>
<dbReference type="RefSeq" id="WP_212709973.1">
    <property type="nucleotide sequence ID" value="NZ_BAAAFW010000095.1"/>
</dbReference>
<dbReference type="SUPFAM" id="SSF51735">
    <property type="entry name" value="NAD(P)-binding Rossmann-fold domains"/>
    <property type="match status" value="1"/>
</dbReference>
<evidence type="ECO:0000256" key="3">
    <source>
        <dbReference type="ARBA" id="ARBA00023002"/>
    </source>
</evidence>
<proteinExistence type="inferred from homology"/>
<evidence type="ECO:0000256" key="1">
    <source>
        <dbReference type="ARBA" id="ARBA00006484"/>
    </source>
</evidence>
<keyword evidence="2" id="KW-0521">NADP</keyword>
<dbReference type="GO" id="GO:0016491">
    <property type="term" value="F:oxidoreductase activity"/>
    <property type="evidence" value="ECO:0007669"/>
    <property type="project" value="UniProtKB-KW"/>
</dbReference>
<organism evidence="5 6">
    <name type="scientific">Tatumella punctata</name>
    <dbReference type="NCBI Taxonomy" id="399969"/>
    <lineage>
        <taxon>Bacteria</taxon>
        <taxon>Pseudomonadati</taxon>
        <taxon>Pseudomonadota</taxon>
        <taxon>Gammaproteobacteria</taxon>
        <taxon>Enterobacterales</taxon>
        <taxon>Erwiniaceae</taxon>
        <taxon>Tatumella</taxon>
    </lineage>
</organism>
<accession>A0ABW1VPP0</accession>
<dbReference type="Proteomes" id="UP001596215">
    <property type="component" value="Unassembled WGS sequence"/>
</dbReference>
<dbReference type="EC" id="1.1.1.-" evidence="5"/>
<evidence type="ECO:0000256" key="2">
    <source>
        <dbReference type="ARBA" id="ARBA00022857"/>
    </source>
</evidence>
<gene>
    <name evidence="5" type="ORF">ACFP73_06510</name>
</gene>
<dbReference type="Gene3D" id="3.40.50.720">
    <property type="entry name" value="NAD(P)-binding Rossmann-like Domain"/>
    <property type="match status" value="1"/>
</dbReference>
<keyword evidence="6" id="KW-1185">Reference proteome</keyword>
<evidence type="ECO:0000313" key="6">
    <source>
        <dbReference type="Proteomes" id="UP001596215"/>
    </source>
</evidence>